<dbReference type="Pfam" id="PF00583">
    <property type="entry name" value="Acetyltransf_1"/>
    <property type="match status" value="1"/>
</dbReference>
<dbReference type="EMBL" id="BMDD01000002">
    <property type="protein sequence ID" value="GGH75834.1"/>
    <property type="molecule type" value="Genomic_DNA"/>
</dbReference>
<name>A0ABQ1ZT76_9BACL</name>
<evidence type="ECO:0000313" key="2">
    <source>
        <dbReference type="EMBL" id="GGH75834.1"/>
    </source>
</evidence>
<gene>
    <name evidence="2" type="primary">yndA</name>
    <name evidence="2" type="ORF">GCM10007362_17290</name>
</gene>
<accession>A0ABQ1ZT76</accession>
<dbReference type="Gene3D" id="3.40.630.30">
    <property type="match status" value="1"/>
</dbReference>
<evidence type="ECO:0000313" key="3">
    <source>
        <dbReference type="Proteomes" id="UP000605427"/>
    </source>
</evidence>
<dbReference type="InterPro" id="IPR016181">
    <property type="entry name" value="Acyl_CoA_acyltransferase"/>
</dbReference>
<dbReference type="RefSeq" id="WP_172242295.1">
    <property type="nucleotide sequence ID" value="NZ_BMDD01000002.1"/>
</dbReference>
<dbReference type="PROSITE" id="PS51186">
    <property type="entry name" value="GNAT"/>
    <property type="match status" value="1"/>
</dbReference>
<dbReference type="SUPFAM" id="SSF55729">
    <property type="entry name" value="Acyl-CoA N-acyltransferases (Nat)"/>
    <property type="match status" value="1"/>
</dbReference>
<reference evidence="3" key="1">
    <citation type="journal article" date="2019" name="Int. J. Syst. Evol. Microbiol.">
        <title>The Global Catalogue of Microorganisms (GCM) 10K type strain sequencing project: providing services to taxonomists for standard genome sequencing and annotation.</title>
        <authorList>
            <consortium name="The Broad Institute Genomics Platform"/>
            <consortium name="The Broad Institute Genome Sequencing Center for Infectious Disease"/>
            <person name="Wu L."/>
            <person name="Ma J."/>
        </authorList>
    </citation>
    <scope>NUCLEOTIDE SEQUENCE [LARGE SCALE GENOMIC DNA]</scope>
    <source>
        <strain evidence="3">CCM 8702</strain>
    </source>
</reference>
<dbReference type="InterPro" id="IPR000182">
    <property type="entry name" value="GNAT_dom"/>
</dbReference>
<proteinExistence type="predicted"/>
<sequence>MTINFKKVDHQNKDEIKKIYTDSFPLDEMFPYDLLIELSNDTDHLFFALYEDEALIGMNYLILEKDLLYVLYLAIGKNNQSKGYGKSVIQEILRKYPQKRIFLNIEEVDSKYENYNQRAKRKSFYQSLGFISQNYLYVSGKGVSFETMAVNGSVSREEVGELFDYFKTLD</sequence>
<feature type="domain" description="N-acetyltransferase" evidence="1">
    <location>
        <begin position="3"/>
        <end position="150"/>
    </location>
</feature>
<organism evidence="2 3">
    <name type="scientific">Saccharibacillus endophyticus</name>
    <dbReference type="NCBI Taxonomy" id="2060666"/>
    <lineage>
        <taxon>Bacteria</taxon>
        <taxon>Bacillati</taxon>
        <taxon>Bacillota</taxon>
        <taxon>Bacilli</taxon>
        <taxon>Bacillales</taxon>
        <taxon>Paenibacillaceae</taxon>
        <taxon>Saccharibacillus</taxon>
    </lineage>
</organism>
<evidence type="ECO:0000259" key="1">
    <source>
        <dbReference type="PROSITE" id="PS51186"/>
    </source>
</evidence>
<protein>
    <submittedName>
        <fullName evidence="2">N-acetyltransferase</fullName>
    </submittedName>
</protein>
<comment type="caution">
    <text evidence="2">The sequence shown here is derived from an EMBL/GenBank/DDBJ whole genome shotgun (WGS) entry which is preliminary data.</text>
</comment>
<dbReference type="Proteomes" id="UP000605427">
    <property type="component" value="Unassembled WGS sequence"/>
</dbReference>
<keyword evidence="3" id="KW-1185">Reference proteome</keyword>